<dbReference type="AlphaFoldDB" id="A0AAW2H2E2"/>
<accession>A0AAW2H2E2</accession>
<gene>
    <name evidence="1" type="ORF">PUN28_000978</name>
</gene>
<evidence type="ECO:0000313" key="2">
    <source>
        <dbReference type="Proteomes" id="UP001430953"/>
    </source>
</evidence>
<sequence>MRRCKLFNCDIKLRHKAYNPAHSRKYRRRENLTVLPSGSLRKLRKYLFIYETSEKKNCIANKTNKKKNNKTPLYTFYGWCARFSLASTHRAKCQSYFYEILIQFTLCSILAKYC</sequence>
<evidence type="ECO:0000313" key="1">
    <source>
        <dbReference type="EMBL" id="KAL0133699.1"/>
    </source>
</evidence>
<organism evidence="1 2">
    <name type="scientific">Cardiocondyla obscurior</name>
    <dbReference type="NCBI Taxonomy" id="286306"/>
    <lineage>
        <taxon>Eukaryota</taxon>
        <taxon>Metazoa</taxon>
        <taxon>Ecdysozoa</taxon>
        <taxon>Arthropoda</taxon>
        <taxon>Hexapoda</taxon>
        <taxon>Insecta</taxon>
        <taxon>Pterygota</taxon>
        <taxon>Neoptera</taxon>
        <taxon>Endopterygota</taxon>
        <taxon>Hymenoptera</taxon>
        <taxon>Apocrita</taxon>
        <taxon>Aculeata</taxon>
        <taxon>Formicoidea</taxon>
        <taxon>Formicidae</taxon>
        <taxon>Myrmicinae</taxon>
        <taxon>Cardiocondyla</taxon>
    </lineage>
</organism>
<reference evidence="1 2" key="1">
    <citation type="submission" date="2023-03" db="EMBL/GenBank/DDBJ databases">
        <title>High recombination rates correlate with genetic variation in Cardiocondyla obscurior ants.</title>
        <authorList>
            <person name="Errbii M."/>
        </authorList>
    </citation>
    <scope>NUCLEOTIDE SEQUENCE [LARGE SCALE GENOMIC DNA]</scope>
    <source>
        <strain evidence="1">Alpha-2009</strain>
        <tissue evidence="1">Whole body</tissue>
    </source>
</reference>
<protein>
    <submittedName>
        <fullName evidence="1">Uncharacterized protein</fullName>
    </submittedName>
</protein>
<name>A0AAW2H2E2_9HYME</name>
<keyword evidence="2" id="KW-1185">Reference proteome</keyword>
<dbReference type="Proteomes" id="UP001430953">
    <property type="component" value="Unassembled WGS sequence"/>
</dbReference>
<proteinExistence type="predicted"/>
<dbReference type="EMBL" id="JADYXP020000001">
    <property type="protein sequence ID" value="KAL0133699.1"/>
    <property type="molecule type" value="Genomic_DNA"/>
</dbReference>
<comment type="caution">
    <text evidence="1">The sequence shown here is derived from an EMBL/GenBank/DDBJ whole genome shotgun (WGS) entry which is preliminary data.</text>
</comment>